<dbReference type="RefSeq" id="WP_157687894.1">
    <property type="nucleotide sequence ID" value="NZ_CP034345.1"/>
</dbReference>
<organism evidence="1 2">
    <name type="scientific">Haloplanus rallus</name>
    <dbReference type="NCBI Taxonomy" id="1816183"/>
    <lineage>
        <taxon>Archaea</taxon>
        <taxon>Methanobacteriati</taxon>
        <taxon>Methanobacteriota</taxon>
        <taxon>Stenosarchaea group</taxon>
        <taxon>Halobacteria</taxon>
        <taxon>Halobacteriales</taxon>
        <taxon>Haloferacaceae</taxon>
        <taxon>Haloplanus</taxon>
    </lineage>
</organism>
<proteinExistence type="predicted"/>
<evidence type="ECO:0000313" key="1">
    <source>
        <dbReference type="EMBL" id="QGX93653.1"/>
    </source>
</evidence>
<reference evidence="1 2" key="1">
    <citation type="submission" date="2018-12" db="EMBL/GenBank/DDBJ databases">
        <title>Complete genome sequence of Haloplanus rallus MBLA0036.</title>
        <authorList>
            <person name="Nam Y.-d."/>
            <person name="Kang J."/>
            <person name="Chung W.-H."/>
            <person name="Park Y.S."/>
        </authorList>
    </citation>
    <scope>NUCLEOTIDE SEQUENCE [LARGE SCALE GENOMIC DNA]</scope>
    <source>
        <strain evidence="1 2">MBLA0036</strain>
    </source>
</reference>
<dbReference type="OrthoDB" id="308499at2157"/>
<dbReference type="KEGG" id="hra:EI982_02015"/>
<dbReference type="GeneID" id="43368279"/>
<dbReference type="Proteomes" id="UP000428325">
    <property type="component" value="Chromosome"/>
</dbReference>
<accession>A0A6B9FEB8</accession>
<dbReference type="InterPro" id="IPR009482">
    <property type="entry name" value="DUF1102"/>
</dbReference>
<evidence type="ECO:0000313" key="2">
    <source>
        <dbReference type="Proteomes" id="UP000428325"/>
    </source>
</evidence>
<keyword evidence="2" id="KW-1185">Reference proteome</keyword>
<dbReference type="Pfam" id="PF06510">
    <property type="entry name" value="DUF1102"/>
    <property type="match status" value="1"/>
</dbReference>
<sequence>MKRRQLLAGVGMAAAGSTVFGTGAFTSTTAQRSVSVGVANEENAYLSLDDELPQGRTENASISEDIQSQGNELVLDFNGNNIGGGQGVGKDSIYEFDNIFVIENQGTQPIFVQIDNVDIDGNGAQSGAYLEFYVTGDSNRDRIDGSTQELELPVGTPAYIGARVVTDDSTTLGTFNKGTTVHAQSDSFLGSGTPVSP</sequence>
<dbReference type="EMBL" id="CP034345">
    <property type="protein sequence ID" value="QGX93653.1"/>
    <property type="molecule type" value="Genomic_DNA"/>
</dbReference>
<name>A0A6B9FEB8_9EURY</name>
<gene>
    <name evidence="1" type="ORF">EI982_02015</name>
</gene>
<dbReference type="AlphaFoldDB" id="A0A6B9FEB8"/>
<protein>
    <submittedName>
        <fullName evidence="1">DUF1102 domain-containing protein</fullName>
    </submittedName>
</protein>